<keyword evidence="11" id="KW-0804">Transcription</keyword>
<sequence>MLPKFVGQPGQACADSDTRLFFLESTERAAKAICNTAPCRWRAECLQFVLQMTADRDRYGVWGGTTPEERRLLRRERATRRFARDAAQVARGAAQCVELWNQGWLIGDIAHHLGISYAEVYEAIDQAGVTYAMVTERNEQAQRNTDQAPTAQPQ</sequence>
<gene>
    <name evidence="13" type="ORF">DLJ59_13065</name>
</gene>
<evidence type="ECO:0000259" key="12">
    <source>
        <dbReference type="PROSITE" id="PS51674"/>
    </source>
</evidence>
<comment type="subcellular location">
    <subcellularLocation>
        <location evidence="2">Cytoplasm</location>
    </subcellularLocation>
</comment>
<evidence type="ECO:0000256" key="11">
    <source>
        <dbReference type="ARBA" id="ARBA00023163"/>
    </source>
</evidence>
<evidence type="ECO:0000256" key="6">
    <source>
        <dbReference type="ARBA" id="ARBA00023004"/>
    </source>
</evidence>
<dbReference type="InterPro" id="IPR003482">
    <property type="entry name" value="Whib"/>
</dbReference>
<evidence type="ECO:0000313" key="14">
    <source>
        <dbReference type="Proteomes" id="UP000282312"/>
    </source>
</evidence>
<evidence type="ECO:0000256" key="1">
    <source>
        <dbReference type="ARBA" id="ARBA00001966"/>
    </source>
</evidence>
<feature type="domain" description="4Fe-4S Wbl-type" evidence="12">
    <location>
        <begin position="12"/>
        <end position="72"/>
    </location>
</feature>
<comment type="similarity">
    <text evidence="3">Belongs to the WhiB family.</text>
</comment>
<evidence type="ECO:0000256" key="4">
    <source>
        <dbReference type="ARBA" id="ARBA00022485"/>
    </source>
</evidence>
<dbReference type="PROSITE" id="PS51674">
    <property type="entry name" value="4FE4S_WBL"/>
    <property type="match status" value="1"/>
</dbReference>
<dbReference type="OrthoDB" id="4249761at2"/>
<evidence type="ECO:0000256" key="2">
    <source>
        <dbReference type="ARBA" id="ARBA00004496"/>
    </source>
</evidence>
<evidence type="ECO:0000256" key="8">
    <source>
        <dbReference type="ARBA" id="ARBA00023015"/>
    </source>
</evidence>
<dbReference type="GO" id="GO:0045454">
    <property type="term" value="P:cell redox homeostasis"/>
    <property type="evidence" value="ECO:0007669"/>
    <property type="project" value="TreeGrafter"/>
</dbReference>
<protein>
    <recommendedName>
        <fullName evidence="12">4Fe-4S Wbl-type domain-containing protein</fullName>
    </recommendedName>
</protein>
<keyword evidence="8" id="KW-0805">Transcription regulation</keyword>
<dbReference type="InterPro" id="IPR034768">
    <property type="entry name" value="4FE4S_WBL"/>
</dbReference>
<dbReference type="EMBL" id="QGSZ01000196">
    <property type="protein sequence ID" value="RQX03167.1"/>
    <property type="molecule type" value="Genomic_DNA"/>
</dbReference>
<comment type="caution">
    <text evidence="13">The sequence shown here is derived from an EMBL/GenBank/DDBJ whole genome shotgun (WGS) entry which is preliminary data.</text>
</comment>
<keyword evidence="4" id="KW-0004">4Fe-4S</keyword>
<dbReference type="GO" id="GO:0045892">
    <property type="term" value="P:negative regulation of DNA-templated transcription"/>
    <property type="evidence" value="ECO:0007669"/>
    <property type="project" value="TreeGrafter"/>
</dbReference>
<comment type="cofactor">
    <cofactor evidence="1">
        <name>[4Fe-4S] cluster</name>
        <dbReference type="ChEBI" id="CHEBI:49883"/>
    </cofactor>
</comment>
<accession>A0A3N9X9U0</accession>
<keyword evidence="9" id="KW-0238">DNA-binding</keyword>
<keyword evidence="10" id="KW-1015">Disulfide bond</keyword>
<dbReference type="AlphaFoldDB" id="A0A3N9X9U0"/>
<keyword evidence="7" id="KW-0411">Iron-sulfur</keyword>
<keyword evidence="6" id="KW-0408">Iron</keyword>
<keyword evidence="14" id="KW-1185">Reference proteome</keyword>
<keyword evidence="5" id="KW-0479">Metal-binding</keyword>
<evidence type="ECO:0000313" key="13">
    <source>
        <dbReference type="EMBL" id="RQX03167.1"/>
    </source>
</evidence>
<reference evidence="13 14" key="1">
    <citation type="submission" date="2018-05" db="EMBL/GenBank/DDBJ databases">
        <title>Micromonospora from Atacama Desert.</title>
        <authorList>
            <person name="Carro L."/>
            <person name="Goodfellow M."/>
            <person name="Klenk H.-P."/>
        </authorList>
    </citation>
    <scope>NUCLEOTIDE SEQUENCE [LARGE SCALE GENOMIC DNA]</scope>
    <source>
        <strain evidence="13 14">LB39</strain>
    </source>
</reference>
<evidence type="ECO:0000256" key="7">
    <source>
        <dbReference type="ARBA" id="ARBA00023014"/>
    </source>
</evidence>
<dbReference type="GO" id="GO:0046872">
    <property type="term" value="F:metal ion binding"/>
    <property type="evidence" value="ECO:0007669"/>
    <property type="project" value="UniProtKB-KW"/>
</dbReference>
<dbReference type="GO" id="GO:0051539">
    <property type="term" value="F:4 iron, 4 sulfur cluster binding"/>
    <property type="evidence" value="ECO:0007669"/>
    <property type="project" value="UniProtKB-KW"/>
</dbReference>
<dbReference type="Proteomes" id="UP000282312">
    <property type="component" value="Unassembled WGS sequence"/>
</dbReference>
<dbReference type="Pfam" id="PF02467">
    <property type="entry name" value="Whib"/>
    <property type="match status" value="1"/>
</dbReference>
<evidence type="ECO:0000256" key="5">
    <source>
        <dbReference type="ARBA" id="ARBA00022723"/>
    </source>
</evidence>
<name>A0A3N9X9U0_9ACTN</name>
<evidence type="ECO:0000256" key="10">
    <source>
        <dbReference type="ARBA" id="ARBA00023157"/>
    </source>
</evidence>
<evidence type="ECO:0000256" key="9">
    <source>
        <dbReference type="ARBA" id="ARBA00023125"/>
    </source>
</evidence>
<dbReference type="GO" id="GO:0047134">
    <property type="term" value="F:protein-disulfide reductase [NAD(P)H] activity"/>
    <property type="evidence" value="ECO:0007669"/>
    <property type="project" value="TreeGrafter"/>
</dbReference>
<evidence type="ECO:0000256" key="3">
    <source>
        <dbReference type="ARBA" id="ARBA00006597"/>
    </source>
</evidence>
<dbReference type="GO" id="GO:0005737">
    <property type="term" value="C:cytoplasm"/>
    <property type="evidence" value="ECO:0007669"/>
    <property type="project" value="UniProtKB-SubCell"/>
</dbReference>
<proteinExistence type="inferred from homology"/>
<dbReference type="GO" id="GO:0003677">
    <property type="term" value="F:DNA binding"/>
    <property type="evidence" value="ECO:0007669"/>
    <property type="project" value="UniProtKB-KW"/>
</dbReference>
<organism evidence="13 14">
    <name type="scientific">Micromonospora inaquosa</name>
    <dbReference type="NCBI Taxonomy" id="2203716"/>
    <lineage>
        <taxon>Bacteria</taxon>
        <taxon>Bacillati</taxon>
        <taxon>Actinomycetota</taxon>
        <taxon>Actinomycetes</taxon>
        <taxon>Micromonosporales</taxon>
        <taxon>Micromonosporaceae</taxon>
        <taxon>Micromonospora</taxon>
    </lineage>
</organism>
<dbReference type="PANTHER" id="PTHR38839">
    <property type="entry name" value="TRANSCRIPTIONAL REGULATOR WHID-RELATED"/>
    <property type="match status" value="1"/>
</dbReference>